<dbReference type="AlphaFoldDB" id="A0AA39M2N8"/>
<accession>A0AA39M2N8</accession>
<evidence type="ECO:0000256" key="1">
    <source>
        <dbReference type="SAM" id="MobiDB-lite"/>
    </source>
</evidence>
<dbReference type="EMBL" id="JAUCMV010000002">
    <property type="protein sequence ID" value="KAK0418533.1"/>
    <property type="molecule type" value="Genomic_DNA"/>
</dbReference>
<feature type="region of interest" description="Disordered" evidence="1">
    <location>
        <begin position="1"/>
        <end position="26"/>
    </location>
</feature>
<comment type="caution">
    <text evidence="2">The sequence shown here is derived from an EMBL/GenBank/DDBJ whole genome shotgun (WGS) entry which is preliminary data.</text>
</comment>
<keyword evidence="3" id="KW-1185">Reference proteome</keyword>
<feature type="compositionally biased region" description="Basic residues" evidence="1">
    <location>
        <begin position="8"/>
        <end position="26"/>
    </location>
</feature>
<evidence type="ECO:0000313" key="3">
    <source>
        <dbReference type="Proteomes" id="UP001175271"/>
    </source>
</evidence>
<organism evidence="2 3">
    <name type="scientific">Steinernema hermaphroditum</name>
    <dbReference type="NCBI Taxonomy" id="289476"/>
    <lineage>
        <taxon>Eukaryota</taxon>
        <taxon>Metazoa</taxon>
        <taxon>Ecdysozoa</taxon>
        <taxon>Nematoda</taxon>
        <taxon>Chromadorea</taxon>
        <taxon>Rhabditida</taxon>
        <taxon>Tylenchina</taxon>
        <taxon>Panagrolaimomorpha</taxon>
        <taxon>Strongyloidoidea</taxon>
        <taxon>Steinernematidae</taxon>
        <taxon>Steinernema</taxon>
    </lineage>
</organism>
<dbReference type="Proteomes" id="UP001175271">
    <property type="component" value="Unassembled WGS sequence"/>
</dbReference>
<protein>
    <submittedName>
        <fullName evidence="2">Uncharacterized protein</fullName>
    </submittedName>
</protein>
<name>A0AA39M2N8_9BILA</name>
<evidence type="ECO:0000313" key="2">
    <source>
        <dbReference type="EMBL" id="KAK0418533.1"/>
    </source>
</evidence>
<reference evidence="2" key="1">
    <citation type="submission" date="2023-06" db="EMBL/GenBank/DDBJ databases">
        <title>Genomic analysis of the entomopathogenic nematode Steinernema hermaphroditum.</title>
        <authorList>
            <person name="Schwarz E.M."/>
            <person name="Heppert J.K."/>
            <person name="Baniya A."/>
            <person name="Schwartz H.T."/>
            <person name="Tan C.-H."/>
            <person name="Antoshechkin I."/>
            <person name="Sternberg P.W."/>
            <person name="Goodrich-Blair H."/>
            <person name="Dillman A.R."/>
        </authorList>
    </citation>
    <scope>NUCLEOTIDE SEQUENCE</scope>
    <source>
        <strain evidence="2">PS9179</strain>
        <tissue evidence="2">Whole animal</tissue>
    </source>
</reference>
<sequence length="278" mass="31185">MAPPTRTILRRKTPKTTHGHVTTRRSGARAQPVLLPRIQSAPVNSPLNKTVIIEDGDDIDEIVSRRASAATTPSTSIRRSPICGNAAISPPVVGRGRSSQPAKCHSCRIFEDTFLLLPYRFSDFRPLKSAAIKYENAFEKGRILAVKLFSNQKAQVDRAEMIISLPKVASITKYLTHAEANTELLLDSQETPQFLLVGFEPEPHAKSPLANARELYHLLQCENKVARLEDVKGSSHRRHYLLPYTKHKYLPCALHPCELNFEIEDHQLGFIWIVAQPN</sequence>
<gene>
    <name evidence="2" type="ORF">QR680_013621</name>
</gene>
<proteinExistence type="predicted"/>